<evidence type="ECO:0000313" key="2">
    <source>
        <dbReference type="Proteomes" id="UP001634007"/>
    </source>
</evidence>
<organism evidence="1 2">
    <name type="scientific">Eucalyptus globulus</name>
    <name type="common">Tasmanian blue gum</name>
    <dbReference type="NCBI Taxonomy" id="34317"/>
    <lineage>
        <taxon>Eukaryota</taxon>
        <taxon>Viridiplantae</taxon>
        <taxon>Streptophyta</taxon>
        <taxon>Embryophyta</taxon>
        <taxon>Tracheophyta</taxon>
        <taxon>Spermatophyta</taxon>
        <taxon>Magnoliopsida</taxon>
        <taxon>eudicotyledons</taxon>
        <taxon>Gunneridae</taxon>
        <taxon>Pentapetalae</taxon>
        <taxon>rosids</taxon>
        <taxon>malvids</taxon>
        <taxon>Myrtales</taxon>
        <taxon>Myrtaceae</taxon>
        <taxon>Myrtoideae</taxon>
        <taxon>Eucalypteae</taxon>
        <taxon>Eucalyptus</taxon>
    </lineage>
</organism>
<evidence type="ECO:0000313" key="1">
    <source>
        <dbReference type="EMBL" id="KAL3729010.1"/>
    </source>
</evidence>
<comment type="caution">
    <text evidence="1">The sequence shown here is derived from an EMBL/GenBank/DDBJ whole genome shotgun (WGS) entry which is preliminary data.</text>
</comment>
<accession>A0ABD3JN52</accession>
<reference evidence="1 2" key="1">
    <citation type="submission" date="2024-11" db="EMBL/GenBank/DDBJ databases">
        <title>Chromosome-level genome assembly of Eucalyptus globulus Labill. provides insights into its genome evolution.</title>
        <authorList>
            <person name="Li X."/>
        </authorList>
    </citation>
    <scope>NUCLEOTIDE SEQUENCE [LARGE SCALE GENOMIC DNA]</scope>
    <source>
        <strain evidence="1">CL2024</strain>
        <tissue evidence="1">Fresh tender leaves</tissue>
    </source>
</reference>
<protein>
    <submittedName>
        <fullName evidence="1">Uncharacterized protein</fullName>
    </submittedName>
</protein>
<dbReference type="AlphaFoldDB" id="A0ABD3JN52"/>
<dbReference type="EMBL" id="JBJKBG010000008">
    <property type="protein sequence ID" value="KAL3729010.1"/>
    <property type="molecule type" value="Genomic_DNA"/>
</dbReference>
<proteinExistence type="predicted"/>
<dbReference type="Proteomes" id="UP001634007">
    <property type="component" value="Unassembled WGS sequence"/>
</dbReference>
<name>A0ABD3JN52_EUCGL</name>
<sequence length="69" mass="7727">MACMQEEKEPAVRSREVLLLPPRRGRIKRLLFARLFRSIRALVAKILGSLLGRDSTPAPTSPLVSSLTR</sequence>
<gene>
    <name evidence="1" type="ORF">ACJRO7_033583</name>
</gene>
<keyword evidence="2" id="KW-1185">Reference proteome</keyword>